<keyword evidence="4" id="KW-1185">Reference proteome</keyword>
<reference evidence="3" key="2">
    <citation type="submission" date="2023-05" db="EMBL/GenBank/DDBJ databases">
        <authorList>
            <consortium name="Lawrence Berkeley National Laboratory"/>
            <person name="Steindorff A."/>
            <person name="Hensen N."/>
            <person name="Bonometti L."/>
            <person name="Westerberg I."/>
            <person name="Brannstrom I.O."/>
            <person name="Guillou S."/>
            <person name="Cros-Aarteil S."/>
            <person name="Calhoun S."/>
            <person name="Haridas S."/>
            <person name="Kuo A."/>
            <person name="Mondo S."/>
            <person name="Pangilinan J."/>
            <person name="Riley R."/>
            <person name="Labutti K."/>
            <person name="Andreopoulos B."/>
            <person name="Lipzen A."/>
            <person name="Chen C."/>
            <person name="Yanf M."/>
            <person name="Daum C."/>
            <person name="Ng V."/>
            <person name="Clum A."/>
            <person name="Ohm R."/>
            <person name="Martin F."/>
            <person name="Silar P."/>
            <person name="Natvig D."/>
            <person name="Lalanne C."/>
            <person name="Gautier V."/>
            <person name="Ament-Velasquez S.L."/>
            <person name="Kruys A."/>
            <person name="Hutchinson M.I."/>
            <person name="Powell A.J."/>
            <person name="Barry K."/>
            <person name="Miller A.N."/>
            <person name="Grigoriev I.V."/>
            <person name="Debuchy R."/>
            <person name="Gladieux P."/>
            <person name="Thoren M.H."/>
            <person name="Johannesson H."/>
        </authorList>
    </citation>
    <scope>NUCLEOTIDE SEQUENCE</scope>
    <source>
        <strain evidence="3">PSN293</strain>
    </source>
</reference>
<dbReference type="Proteomes" id="UP001301769">
    <property type="component" value="Unassembled WGS sequence"/>
</dbReference>
<comment type="caution">
    <text evidence="3">The sequence shown here is derived from an EMBL/GenBank/DDBJ whole genome shotgun (WGS) entry which is preliminary data.</text>
</comment>
<protein>
    <submittedName>
        <fullName evidence="3">Uncharacterized protein</fullName>
    </submittedName>
</protein>
<sequence length="339" mass="36810">MRSFTVPSILALASLTSAIPKPEQWEGPWDGVIDPWGEFGTKPENVPRSNVVFRRDGDINIAGETFTLDQIRDAMVKVKKRDSVAEYPGNLPGCESDPSAPGTAIPGWPVNHGYKIPKNGDDDECTTGKRADHCWTEYYLVEGAVEYFDWQQAGSAVHCSADAKASCSVALGDNQNVCTTTGKSTSNGFDKKIVEGSIQGTFKFGDKGEVTLGYAGGYTTTHSEVDTSMTQVCKTTTTAVTCTWTNGEDTPKELCHQPWYADRVMHVWGQAQRVCNKCKDGGAVQQNTGDGHVCVRGQKEFDFRLPINKLVNCNGACDGQESGLPKPENGQRGPYKPPV</sequence>
<proteinExistence type="predicted"/>
<feature type="signal peptide" evidence="2">
    <location>
        <begin position="1"/>
        <end position="18"/>
    </location>
</feature>
<keyword evidence="2" id="KW-0732">Signal</keyword>
<organism evidence="3 4">
    <name type="scientific">Rhypophila decipiens</name>
    <dbReference type="NCBI Taxonomy" id="261697"/>
    <lineage>
        <taxon>Eukaryota</taxon>
        <taxon>Fungi</taxon>
        <taxon>Dikarya</taxon>
        <taxon>Ascomycota</taxon>
        <taxon>Pezizomycotina</taxon>
        <taxon>Sordariomycetes</taxon>
        <taxon>Sordariomycetidae</taxon>
        <taxon>Sordariales</taxon>
        <taxon>Naviculisporaceae</taxon>
        <taxon>Rhypophila</taxon>
    </lineage>
</organism>
<dbReference type="EMBL" id="MU858163">
    <property type="protein sequence ID" value="KAK4210862.1"/>
    <property type="molecule type" value="Genomic_DNA"/>
</dbReference>
<evidence type="ECO:0000256" key="2">
    <source>
        <dbReference type="SAM" id="SignalP"/>
    </source>
</evidence>
<evidence type="ECO:0000256" key="1">
    <source>
        <dbReference type="SAM" id="MobiDB-lite"/>
    </source>
</evidence>
<feature type="region of interest" description="Disordered" evidence="1">
    <location>
        <begin position="320"/>
        <end position="339"/>
    </location>
</feature>
<evidence type="ECO:0000313" key="3">
    <source>
        <dbReference type="EMBL" id="KAK4210862.1"/>
    </source>
</evidence>
<name>A0AAN7B5K0_9PEZI</name>
<feature type="chain" id="PRO_5042895854" evidence="2">
    <location>
        <begin position="19"/>
        <end position="339"/>
    </location>
</feature>
<reference evidence="3" key="1">
    <citation type="journal article" date="2023" name="Mol. Phylogenet. Evol.">
        <title>Genome-scale phylogeny and comparative genomics of the fungal order Sordariales.</title>
        <authorList>
            <person name="Hensen N."/>
            <person name="Bonometti L."/>
            <person name="Westerberg I."/>
            <person name="Brannstrom I.O."/>
            <person name="Guillou S."/>
            <person name="Cros-Aarteil S."/>
            <person name="Calhoun S."/>
            <person name="Haridas S."/>
            <person name="Kuo A."/>
            <person name="Mondo S."/>
            <person name="Pangilinan J."/>
            <person name="Riley R."/>
            <person name="LaButti K."/>
            <person name="Andreopoulos B."/>
            <person name="Lipzen A."/>
            <person name="Chen C."/>
            <person name="Yan M."/>
            <person name="Daum C."/>
            <person name="Ng V."/>
            <person name="Clum A."/>
            <person name="Steindorff A."/>
            <person name="Ohm R.A."/>
            <person name="Martin F."/>
            <person name="Silar P."/>
            <person name="Natvig D.O."/>
            <person name="Lalanne C."/>
            <person name="Gautier V."/>
            <person name="Ament-Velasquez S.L."/>
            <person name="Kruys A."/>
            <person name="Hutchinson M.I."/>
            <person name="Powell A.J."/>
            <person name="Barry K."/>
            <person name="Miller A.N."/>
            <person name="Grigoriev I.V."/>
            <person name="Debuchy R."/>
            <person name="Gladieux P."/>
            <person name="Hiltunen Thoren M."/>
            <person name="Johannesson H."/>
        </authorList>
    </citation>
    <scope>NUCLEOTIDE SEQUENCE</scope>
    <source>
        <strain evidence="3">PSN293</strain>
    </source>
</reference>
<evidence type="ECO:0000313" key="4">
    <source>
        <dbReference type="Proteomes" id="UP001301769"/>
    </source>
</evidence>
<gene>
    <name evidence="3" type="ORF">QBC37DRAFT_321335</name>
</gene>
<accession>A0AAN7B5K0</accession>
<dbReference type="AlphaFoldDB" id="A0AAN7B5K0"/>